<accession>A0AA35WF37</accession>
<evidence type="ECO:0000256" key="6">
    <source>
        <dbReference type="ARBA" id="ARBA00022842"/>
    </source>
</evidence>
<dbReference type="PANTHER" id="PTHR11815:SF10">
    <property type="entry name" value="SUCCINATE--COA LIGASE [GDP-FORMING] SUBUNIT BETA, MITOCHONDRIAL"/>
    <property type="match status" value="1"/>
</dbReference>
<feature type="binding site" evidence="7">
    <location>
        <position position="45"/>
    </location>
    <ligand>
        <name>ATP</name>
        <dbReference type="ChEBI" id="CHEBI:30616"/>
    </ligand>
</feature>
<comment type="function">
    <text evidence="7">Succinyl-CoA synthetase functions in the citric acid cycle (TCA), coupling the hydrolysis of succinyl-CoA to the synthesis of ATP and thus represents the only step of substrate-level phosphorylation in the TCA. The beta subunit provides nucleotide specificity of the enzyme and binds the substrate succinate, while the binding sites for coenzyme A and phosphate are found in the alpha subunit.</text>
</comment>
<dbReference type="GO" id="GO:0000287">
    <property type="term" value="F:magnesium ion binding"/>
    <property type="evidence" value="ECO:0007669"/>
    <property type="project" value="UniProtKB-UniRule"/>
</dbReference>
<evidence type="ECO:0000256" key="4">
    <source>
        <dbReference type="ARBA" id="ARBA00022723"/>
    </source>
</evidence>
<comment type="catalytic activity">
    <reaction evidence="7">
        <text>succinate + ATP + CoA = succinyl-CoA + ADP + phosphate</text>
        <dbReference type="Rhea" id="RHEA:17661"/>
        <dbReference type="ChEBI" id="CHEBI:30031"/>
        <dbReference type="ChEBI" id="CHEBI:30616"/>
        <dbReference type="ChEBI" id="CHEBI:43474"/>
        <dbReference type="ChEBI" id="CHEBI:57287"/>
        <dbReference type="ChEBI" id="CHEBI:57292"/>
        <dbReference type="ChEBI" id="CHEBI:456216"/>
        <dbReference type="EC" id="6.2.1.5"/>
    </reaction>
</comment>
<name>A0AA35WF37_GEOBA</name>
<comment type="subunit">
    <text evidence="7">Heterodimer of an alpha and a beta subunit.</text>
</comment>
<dbReference type="SUPFAM" id="SSF52210">
    <property type="entry name" value="Succinyl-CoA synthetase domains"/>
    <property type="match status" value="1"/>
</dbReference>
<dbReference type="Gene3D" id="3.40.50.261">
    <property type="entry name" value="Succinyl-CoA synthetase domains"/>
    <property type="match status" value="1"/>
</dbReference>
<dbReference type="FunFam" id="3.40.50.261:FF:000001">
    <property type="entry name" value="Succinate--CoA ligase [ADP-forming] subunit beta"/>
    <property type="match status" value="1"/>
</dbReference>
<feature type="binding site" evidence="7">
    <location>
        <position position="249"/>
    </location>
    <ligand>
        <name>substrate</name>
        <note>ligand shared with subunit alpha</note>
    </ligand>
</feature>
<feature type="binding site" evidence="7">
    <location>
        <position position="106"/>
    </location>
    <ligand>
        <name>ATP</name>
        <dbReference type="ChEBI" id="CHEBI:30616"/>
    </ligand>
</feature>
<reference evidence="10" key="1">
    <citation type="submission" date="2023-03" db="EMBL/GenBank/DDBJ databases">
        <authorList>
            <person name="Steffen K."/>
            <person name="Cardenas P."/>
        </authorList>
    </citation>
    <scope>NUCLEOTIDE SEQUENCE</scope>
</reference>
<evidence type="ECO:0000313" key="10">
    <source>
        <dbReference type="EMBL" id="CAI8014951.1"/>
    </source>
</evidence>
<dbReference type="GO" id="GO:0005829">
    <property type="term" value="C:cytosol"/>
    <property type="evidence" value="ECO:0007669"/>
    <property type="project" value="TreeGrafter"/>
</dbReference>
<evidence type="ECO:0000259" key="9">
    <source>
        <dbReference type="PROSITE" id="PS50975"/>
    </source>
</evidence>
<keyword evidence="3 7" id="KW-0436">Ligase</keyword>
<feature type="domain" description="ATP-grasp" evidence="9">
    <location>
        <begin position="9"/>
        <end position="226"/>
    </location>
</feature>
<feature type="binding site" evidence="7">
    <location>
        <position position="212"/>
    </location>
    <ligand>
        <name>Mg(2+)</name>
        <dbReference type="ChEBI" id="CHEBI:18420"/>
    </ligand>
</feature>
<dbReference type="GO" id="GO:0006104">
    <property type="term" value="P:succinyl-CoA metabolic process"/>
    <property type="evidence" value="ECO:0007669"/>
    <property type="project" value="TreeGrafter"/>
</dbReference>
<comment type="caution">
    <text evidence="10">The sequence shown here is derived from an EMBL/GenBank/DDBJ whole genome shotgun (WGS) entry which is preliminary data.</text>
</comment>
<keyword evidence="7" id="KW-0496">Mitochondrion</keyword>
<dbReference type="InterPro" id="IPR011761">
    <property type="entry name" value="ATP-grasp"/>
</dbReference>
<dbReference type="GO" id="GO:0042709">
    <property type="term" value="C:succinate-CoA ligase complex"/>
    <property type="evidence" value="ECO:0007669"/>
    <property type="project" value="TreeGrafter"/>
</dbReference>
<dbReference type="FunFam" id="3.30.470.20:FF:000002">
    <property type="entry name" value="Succinate--CoA ligase [ADP-forming] subunit beta"/>
    <property type="match status" value="1"/>
</dbReference>
<feature type="binding site" evidence="7">
    <location>
        <position position="198"/>
    </location>
    <ligand>
        <name>Mg(2+)</name>
        <dbReference type="ChEBI" id="CHEBI:18420"/>
    </ligand>
</feature>
<dbReference type="GO" id="GO:0006099">
    <property type="term" value="P:tricarboxylic acid cycle"/>
    <property type="evidence" value="ECO:0007669"/>
    <property type="project" value="UniProtKB-UniRule"/>
</dbReference>
<dbReference type="Gene3D" id="3.30.1490.20">
    <property type="entry name" value="ATP-grasp fold, A domain"/>
    <property type="match status" value="1"/>
</dbReference>
<dbReference type="GO" id="GO:0005524">
    <property type="term" value="F:ATP binding"/>
    <property type="evidence" value="ECO:0007669"/>
    <property type="project" value="UniProtKB-UniRule"/>
</dbReference>
<comment type="cofactor">
    <cofactor evidence="7">
        <name>Mg(2+)</name>
        <dbReference type="ChEBI" id="CHEBI:18420"/>
    </cofactor>
    <text evidence="7">Binds 1 Mg(2+) ion per subunit.</text>
</comment>
<evidence type="ECO:0000256" key="1">
    <source>
        <dbReference type="ARBA" id="ARBA00005064"/>
    </source>
</evidence>
<dbReference type="Pfam" id="PF08442">
    <property type="entry name" value="ATP-grasp_2"/>
    <property type="match status" value="1"/>
</dbReference>
<feature type="binding site" evidence="7">
    <location>
        <begin position="52"/>
        <end position="54"/>
    </location>
    <ligand>
        <name>ATP</name>
        <dbReference type="ChEBI" id="CHEBI:30616"/>
    </ligand>
</feature>
<dbReference type="InterPro" id="IPR013815">
    <property type="entry name" value="ATP_grasp_subdomain_1"/>
</dbReference>
<dbReference type="EMBL" id="CASHTH010001405">
    <property type="protein sequence ID" value="CAI8014951.1"/>
    <property type="molecule type" value="Genomic_DNA"/>
</dbReference>
<dbReference type="PANTHER" id="PTHR11815">
    <property type="entry name" value="SUCCINYL-COA SYNTHETASE BETA CHAIN"/>
    <property type="match status" value="1"/>
</dbReference>
<comment type="subcellular location">
    <subcellularLocation>
        <location evidence="7">Mitochondrion</location>
    </subcellularLocation>
</comment>
<dbReference type="HAMAP" id="MF_00558">
    <property type="entry name" value="Succ_CoA_beta"/>
    <property type="match status" value="1"/>
</dbReference>
<dbReference type="SUPFAM" id="SSF56059">
    <property type="entry name" value="Glutathione synthetase ATP-binding domain-like"/>
    <property type="match status" value="1"/>
</dbReference>
<keyword evidence="6 7" id="KW-0460">Magnesium</keyword>
<keyword evidence="4 7" id="KW-0479">Metal-binding</keyword>
<dbReference type="Gene3D" id="3.30.470.20">
    <property type="entry name" value="ATP-grasp fold, B domain"/>
    <property type="match status" value="1"/>
</dbReference>
<comment type="similarity">
    <text evidence="7">Belongs to the succinate/malate CoA ligase beta subunit family.</text>
</comment>
<dbReference type="GO" id="GO:0005739">
    <property type="term" value="C:mitochondrion"/>
    <property type="evidence" value="ECO:0007669"/>
    <property type="project" value="UniProtKB-SubCell"/>
</dbReference>
<dbReference type="InterPro" id="IPR005809">
    <property type="entry name" value="Succ_CoA_ligase-like_bsu"/>
</dbReference>
<dbReference type="InterPro" id="IPR016102">
    <property type="entry name" value="Succinyl-CoA_synth-like"/>
</dbReference>
<evidence type="ECO:0000256" key="5">
    <source>
        <dbReference type="ARBA" id="ARBA00022741"/>
    </source>
</evidence>
<keyword evidence="5 7" id="KW-0547">Nucleotide-binding</keyword>
<comment type="pathway">
    <text evidence="1 7">Carbohydrate metabolism; tricarboxylic acid cycle; succinate from succinyl-CoA (ligase route): step 1/1.</text>
</comment>
<dbReference type="AlphaFoldDB" id="A0AA35WF37"/>
<dbReference type="FunFam" id="3.30.1490.20:FF:000002">
    <property type="entry name" value="Succinate--CoA ligase [ADP-forming] subunit beta"/>
    <property type="match status" value="1"/>
</dbReference>
<keyword evidence="2 7" id="KW-0816">Tricarboxylic acid cycle</keyword>
<keyword evidence="11" id="KW-1185">Reference proteome</keyword>
<evidence type="ECO:0000256" key="3">
    <source>
        <dbReference type="ARBA" id="ARBA00022598"/>
    </source>
</evidence>
<dbReference type="InterPro" id="IPR005811">
    <property type="entry name" value="SUCC_ACL_C"/>
</dbReference>
<proteinExistence type="inferred from homology"/>
<dbReference type="Proteomes" id="UP001174909">
    <property type="component" value="Unassembled WGS sequence"/>
</dbReference>
<evidence type="ECO:0000256" key="2">
    <source>
        <dbReference type="ARBA" id="ARBA00022532"/>
    </source>
</evidence>
<dbReference type="EC" id="6.2.1.5" evidence="7"/>
<sequence length="370" mass="39569">MKLHEYQAKEIFARYGIDVPRGIVANTPEEARSATQELGGQAVVKAQVHAGGRGQAGGIKVVRSPEEAEEAARGFIGRNLVTRQTDAQGVPINSVLIEELADIRKELYVALTIDRGFRGPVMIVSASGGMDIEEVAASNPDDIHTEPIEPVLGLMPYQARRLVARLGLEGAQARPATQVLNTLYRIFTENDCSLVEINPLIITGDDRVVALDAKLDVEDDSLKTRWKPRPRTWEIAYVNLEGSVGCLVNGAGLAMATLDVTNAAGAAPANFLDVGGGADEEKVASAVSIILSDPKVDRVLVNIFGGILRCDIAARGIVLAFERLNSELPLIVRMLGTNVDEGKEILGSSSLNVTFADTLTEAAQAIRRAV</sequence>
<dbReference type="InterPro" id="IPR013650">
    <property type="entry name" value="ATP-grasp_succ-CoA_synth-type"/>
</dbReference>
<dbReference type="PIRSF" id="PIRSF001554">
    <property type="entry name" value="SucCS_beta"/>
    <property type="match status" value="1"/>
</dbReference>
<dbReference type="NCBIfam" id="TIGR01016">
    <property type="entry name" value="sucCoAbeta"/>
    <property type="match status" value="1"/>
</dbReference>
<evidence type="ECO:0000313" key="11">
    <source>
        <dbReference type="Proteomes" id="UP001174909"/>
    </source>
</evidence>
<evidence type="ECO:0000256" key="8">
    <source>
        <dbReference type="PROSITE-ProRule" id="PRU00409"/>
    </source>
</evidence>
<comment type="caution">
    <text evidence="7">Lacks conserved residue(s) required for the propagation of feature annotation.</text>
</comment>
<protein>
    <recommendedName>
        <fullName evidence="7">Succinate--CoA ligase [ADP-forming] subunit beta, mitochondrial</fullName>
        <ecNumber evidence="7">6.2.1.5</ecNumber>
    </recommendedName>
    <alternativeName>
        <fullName evidence="7">Succinyl-CoA synthetase beta chain</fullName>
        <shortName evidence="7">SCS-beta</shortName>
    </alternativeName>
</protein>
<dbReference type="PROSITE" id="PS50975">
    <property type="entry name" value="ATP_GRASP"/>
    <property type="match status" value="1"/>
</dbReference>
<evidence type="ECO:0000256" key="7">
    <source>
        <dbReference type="HAMAP-Rule" id="MF_03219"/>
    </source>
</evidence>
<dbReference type="GO" id="GO:0004775">
    <property type="term" value="F:succinate-CoA ligase (ADP-forming) activity"/>
    <property type="evidence" value="ECO:0007669"/>
    <property type="project" value="UniProtKB-UniRule"/>
</dbReference>
<dbReference type="Pfam" id="PF00549">
    <property type="entry name" value="Ligase_CoA"/>
    <property type="match status" value="1"/>
</dbReference>
<gene>
    <name evidence="10" type="ORF">GBAR_LOCUS9313</name>
</gene>
<organism evidence="10 11">
    <name type="scientific">Geodia barretti</name>
    <name type="common">Barrett's horny sponge</name>
    <dbReference type="NCBI Taxonomy" id="519541"/>
    <lineage>
        <taxon>Eukaryota</taxon>
        <taxon>Metazoa</taxon>
        <taxon>Porifera</taxon>
        <taxon>Demospongiae</taxon>
        <taxon>Heteroscleromorpha</taxon>
        <taxon>Tetractinellida</taxon>
        <taxon>Astrophorina</taxon>
        <taxon>Geodiidae</taxon>
        <taxon>Geodia</taxon>
    </lineage>
</organism>
<keyword evidence="7 8" id="KW-0067">ATP-binding</keyword>
<dbReference type="NCBIfam" id="NF001913">
    <property type="entry name" value="PRK00696.1"/>
    <property type="match status" value="1"/>
</dbReference>